<comment type="caution">
    <text evidence="1">The sequence shown here is derived from an EMBL/GenBank/DDBJ whole genome shotgun (WGS) entry which is preliminary data.</text>
</comment>
<keyword evidence="2" id="KW-1185">Reference proteome</keyword>
<accession>A0A444IU99</accession>
<organism evidence="1 2">
    <name type="scientific">Candidatus Electrothrix aarhusensis</name>
    <dbReference type="NCBI Taxonomy" id="1859131"/>
    <lineage>
        <taxon>Bacteria</taxon>
        <taxon>Pseudomonadati</taxon>
        <taxon>Thermodesulfobacteriota</taxon>
        <taxon>Desulfobulbia</taxon>
        <taxon>Desulfobulbales</taxon>
        <taxon>Desulfobulbaceae</taxon>
        <taxon>Candidatus Electrothrix</taxon>
    </lineage>
</organism>
<gene>
    <name evidence="1" type="ORF">H206_01658</name>
</gene>
<dbReference type="Proteomes" id="UP000287853">
    <property type="component" value="Unassembled WGS sequence"/>
</dbReference>
<reference evidence="1 2" key="1">
    <citation type="submission" date="2017-01" db="EMBL/GenBank/DDBJ databases">
        <title>The cable genome- insights into the physiology and evolution of filamentous bacteria capable of sulfide oxidation via long distance electron transfer.</title>
        <authorList>
            <person name="Schreiber L."/>
            <person name="Bjerg J.T."/>
            <person name="Boggild A."/>
            <person name="Van De Vossenberg J."/>
            <person name="Meysman F."/>
            <person name="Nielsen L.P."/>
            <person name="Schramm A."/>
            <person name="Kjeldsen K.U."/>
        </authorList>
    </citation>
    <scope>NUCLEOTIDE SEQUENCE [LARGE SCALE GENOMIC DNA]</scope>
    <source>
        <strain evidence="1">MCF</strain>
    </source>
</reference>
<sequence length="67" mass="8323">MKGYLQYIGDFFFKMVRWQKREQDNLVRFLLFDVSMVDSPREEGYFILSVKRDCLFFRIILRLFTKK</sequence>
<dbReference type="AlphaFoldDB" id="A0A444IU99"/>
<name>A0A444IU99_9BACT</name>
<evidence type="ECO:0000313" key="2">
    <source>
        <dbReference type="Proteomes" id="UP000287853"/>
    </source>
</evidence>
<evidence type="ECO:0000313" key="1">
    <source>
        <dbReference type="EMBL" id="RWX44489.1"/>
    </source>
</evidence>
<dbReference type="EMBL" id="MTKO01000093">
    <property type="protein sequence ID" value="RWX44489.1"/>
    <property type="molecule type" value="Genomic_DNA"/>
</dbReference>
<proteinExistence type="predicted"/>
<protein>
    <submittedName>
        <fullName evidence="1">Uncharacterized protein</fullName>
    </submittedName>
</protein>